<dbReference type="EC" id="3.6.4.-" evidence="13"/>
<evidence type="ECO:0000259" key="15">
    <source>
        <dbReference type="PROSITE" id="PS51194"/>
    </source>
</evidence>
<dbReference type="Pfam" id="PF21132">
    <property type="entry name" value="MFD_D3"/>
    <property type="match status" value="1"/>
</dbReference>
<evidence type="ECO:0000256" key="8">
    <source>
        <dbReference type="ARBA" id="ARBA00023125"/>
    </source>
</evidence>
<dbReference type="GO" id="GO:0016787">
    <property type="term" value="F:hydrolase activity"/>
    <property type="evidence" value="ECO:0007669"/>
    <property type="project" value="UniProtKB-KW"/>
</dbReference>
<dbReference type="PROSITE" id="PS51194">
    <property type="entry name" value="HELICASE_CTER"/>
    <property type="match status" value="1"/>
</dbReference>
<keyword evidence="2 13" id="KW-0963">Cytoplasm</keyword>
<dbReference type="GO" id="GO:0005737">
    <property type="term" value="C:cytoplasm"/>
    <property type="evidence" value="ECO:0007669"/>
    <property type="project" value="UniProtKB-SubCell"/>
</dbReference>
<dbReference type="eggNOG" id="COG1197">
    <property type="taxonomic scope" value="Bacteria"/>
</dbReference>
<keyword evidence="5 13" id="KW-0378">Hydrolase</keyword>
<dbReference type="OrthoDB" id="9804325at2"/>
<dbReference type="InterPro" id="IPR027417">
    <property type="entry name" value="P-loop_NTPase"/>
</dbReference>
<evidence type="ECO:0000256" key="3">
    <source>
        <dbReference type="ARBA" id="ARBA00022741"/>
    </source>
</evidence>
<reference evidence="17" key="1">
    <citation type="journal article" date="2004" name="Environ. Microbiol.">
        <title>The genome of Desulfotalea psychrophila, a sulfate-reducing bacterium from permanently cold Arctic sediments.</title>
        <authorList>
            <person name="Rabus R."/>
            <person name="Ruepp A."/>
            <person name="Frickey T."/>
            <person name="Rattei T."/>
            <person name="Fartmann B."/>
            <person name="Stark M."/>
            <person name="Bauer M."/>
            <person name="Zibat A."/>
            <person name="Lombardot T."/>
            <person name="Becker I."/>
            <person name="Amann J."/>
            <person name="Gellner K."/>
            <person name="Teeling H."/>
            <person name="Leuschner W.D."/>
            <person name="Gloeckner F.-O."/>
            <person name="Lupas A.N."/>
            <person name="Amann R."/>
            <person name="Klenk H.-P."/>
        </authorList>
    </citation>
    <scope>NUCLEOTIDE SEQUENCE [LARGE SCALE GENOMIC DNA]</scope>
    <source>
        <strain evidence="17">DSM 12343 / LSv54</strain>
    </source>
</reference>
<evidence type="ECO:0000256" key="6">
    <source>
        <dbReference type="ARBA" id="ARBA00022806"/>
    </source>
</evidence>
<keyword evidence="17" id="KW-1185">Reference proteome</keyword>
<dbReference type="InterPro" id="IPR047112">
    <property type="entry name" value="RecG/Mfd"/>
</dbReference>
<gene>
    <name evidence="13" type="primary">mfd</name>
    <name evidence="16" type="ordered locus">DP0282</name>
</gene>
<dbReference type="Gene3D" id="3.40.50.300">
    <property type="entry name" value="P-loop containing nucleotide triphosphate hydrolases"/>
    <property type="match status" value="2"/>
</dbReference>
<dbReference type="RefSeq" id="WP_011187527.1">
    <property type="nucleotide sequence ID" value="NC_006138.1"/>
</dbReference>
<comment type="similarity">
    <text evidence="10 13">In the N-terminal section; belongs to the UvrB family.</text>
</comment>
<dbReference type="SUPFAM" id="SSF143517">
    <property type="entry name" value="TRCF domain-like"/>
    <property type="match status" value="1"/>
</dbReference>
<dbReference type="STRING" id="177439.DP0282"/>
<dbReference type="Gene3D" id="2.40.10.170">
    <property type="match status" value="1"/>
</dbReference>
<dbReference type="InterPro" id="IPR036101">
    <property type="entry name" value="CarD-like/TRCF_RID_sf"/>
</dbReference>
<dbReference type="HAMAP" id="MF_00969">
    <property type="entry name" value="TRCF"/>
    <property type="match status" value="1"/>
</dbReference>
<dbReference type="PANTHER" id="PTHR47964:SF1">
    <property type="entry name" value="ATP-DEPENDENT DNA HELICASE HOMOLOG RECG, CHLOROPLASTIC"/>
    <property type="match status" value="1"/>
</dbReference>
<evidence type="ECO:0000256" key="4">
    <source>
        <dbReference type="ARBA" id="ARBA00022763"/>
    </source>
</evidence>
<evidence type="ECO:0000256" key="2">
    <source>
        <dbReference type="ARBA" id="ARBA00022490"/>
    </source>
</evidence>
<dbReference type="HOGENOM" id="CLU_005122_1_3_7"/>
<dbReference type="Pfam" id="PF00271">
    <property type="entry name" value="Helicase_C"/>
    <property type="match status" value="1"/>
</dbReference>
<dbReference type="KEGG" id="dps:DP0282"/>
<dbReference type="GO" id="GO:0005524">
    <property type="term" value="F:ATP binding"/>
    <property type="evidence" value="ECO:0007669"/>
    <property type="project" value="UniProtKB-UniRule"/>
</dbReference>
<evidence type="ECO:0000256" key="12">
    <source>
        <dbReference type="ARBA" id="ARBA00070128"/>
    </source>
</evidence>
<dbReference type="SUPFAM" id="SSF52540">
    <property type="entry name" value="P-loop containing nucleoside triphosphate hydrolases"/>
    <property type="match status" value="4"/>
</dbReference>
<dbReference type="NCBIfam" id="TIGR00580">
    <property type="entry name" value="mfd"/>
    <property type="match status" value="1"/>
</dbReference>
<dbReference type="Pfam" id="PF03461">
    <property type="entry name" value="TRCF"/>
    <property type="match status" value="1"/>
</dbReference>
<dbReference type="Pfam" id="PF02559">
    <property type="entry name" value="CarD_TRCF_RID"/>
    <property type="match status" value="1"/>
</dbReference>
<dbReference type="Gene3D" id="3.40.50.11180">
    <property type="match status" value="1"/>
</dbReference>
<feature type="domain" description="Helicase C-terminal" evidence="15">
    <location>
        <begin position="822"/>
        <end position="976"/>
    </location>
</feature>
<dbReference type="InterPro" id="IPR014001">
    <property type="entry name" value="Helicase_ATP-bd"/>
</dbReference>
<evidence type="ECO:0000256" key="10">
    <source>
        <dbReference type="ARBA" id="ARBA00061104"/>
    </source>
</evidence>
<dbReference type="GO" id="GO:0000716">
    <property type="term" value="P:transcription-coupled nucleotide-excision repair, DNA damage recognition"/>
    <property type="evidence" value="ECO:0007669"/>
    <property type="project" value="UniProtKB-UniRule"/>
</dbReference>
<dbReference type="AlphaFoldDB" id="Q6ARL4"/>
<dbReference type="SUPFAM" id="SSF141259">
    <property type="entry name" value="CarD-like"/>
    <property type="match status" value="1"/>
</dbReference>
<comment type="function">
    <text evidence="13">Couples transcription and DNA repair by recognizing RNA polymerase (RNAP) stalled at DNA lesions. Mediates ATP-dependent release of RNAP and its truncated transcript from the DNA, and recruitment of nucleotide excision repair machinery to the damaged site.</text>
</comment>
<dbReference type="Gene3D" id="3.90.1150.50">
    <property type="entry name" value="Transcription-repair-coupling factor, D7 domain"/>
    <property type="match status" value="1"/>
</dbReference>
<evidence type="ECO:0000256" key="13">
    <source>
        <dbReference type="HAMAP-Rule" id="MF_00969"/>
    </source>
</evidence>
<evidence type="ECO:0000256" key="9">
    <source>
        <dbReference type="ARBA" id="ARBA00023204"/>
    </source>
</evidence>
<sequence>MTTTNIFAQIDKKKAITLSGLRGSSTALLAAQLAKNSSCCCIVPDDHLIPIVVQNLQLFSEKTILSYPSHEIPPYTALSPDQKVTATRLASLYQAANSEHPTIIVTSIEALLRRVIPKELLSARVELIMAGEDCDRDGLITSLLLLGYDKVSLTKNVGDFAVRGGIIDIYPPAFALENGQLHEGPLRLDFFGDTVESLRTFDPVSQRSTGKLEEAILLPTRDFIIDTSAKKSLQEIGTALQTRADKYSWNEELTQTMLEKINTGQGIAGIESFLPLFFPGKNLSSLFDFLTEDTTMVLMDSFAIQQSMRMSYQRIEQNYLEVQGAGTPALPPKEIFLSPEEIKEKLSSFRQVRLSDIVSEQDNATSYNTQSHGLLKQEIARRRAKEGILVPLIERIRQWQEEGHRIVICCRSEKHTKNLAEMLERHHFNISVVPSPLSLPDLQKRAEQREILLCDHPLSEGFSLPEQGWDIISESELFGQMRLGSKKSKSKKWAEPIEFTELNEGDIVVHRDHGLGIYRGLNAIRIQEITNDFMSIEYRDDDKLYVPVDRLNLVSRYQGISDREPRIDKLGSQNWRNTTKKVKEEVWKVAHELLEIYAKRELKAGRAFAPPGQLYQELEESFPFDETAGQLAAINSVLDDLTDANPMDRLVCGDVGYGKTEVAIRGAFKVVEDGAQAAILVPTTVLAEQHLKTFRERLQNFPLRIECLNRFRTAKEQREIVKDLAAGKIDIVIGTHRLLSKDVQFKDLGLLIIDEEHRFGVAHKERLRKMRAEVDILTLTATPIPRTLQMSLLSIRDLSVISSPPEQRRPVKTFVAEDDDLVIKEAISRELRRKGQTFFVHNRVKSIYQIANKIEKLVPDARIAVAHGQMDTKELENIMVSFVNKEVDVLVATTIIESGLDIPSANTMIINRADNLGLAEMYQLRGRVGRSSTQSFAYLLVPSLDSISKDSRERLRALMECNELGGGFKLAMNDLQIRGGGNLLGISQSGNIAAIGYDLYLDLLQKTVADLKAQKLSQEEQGIYDDLDPEINLQHSAFIPSNYITDIDQRYIVYRRIAAMSRGMADFADIRDELSDRYGRIPAETETLLKMIEVKRELIELRVTKLERGRGNIVLTFQDDTPVQPVKLIAFIAESKATKKQAAPKLTQDGRLIVFMHSEEKDVFKTIGATLIKLHSMIGKKAER</sequence>
<proteinExistence type="inferred from homology"/>
<keyword evidence="6" id="KW-0347">Helicase</keyword>
<keyword evidence="3 13" id="KW-0547">Nucleotide-binding</keyword>
<comment type="similarity">
    <text evidence="11 13">In the C-terminal section; belongs to the helicase family. RecG subfamily.</text>
</comment>
<evidence type="ECO:0000256" key="11">
    <source>
        <dbReference type="ARBA" id="ARBA00061399"/>
    </source>
</evidence>
<dbReference type="Gene3D" id="3.40.50.11140">
    <property type="match status" value="1"/>
</dbReference>
<dbReference type="PANTHER" id="PTHR47964">
    <property type="entry name" value="ATP-DEPENDENT DNA HELICASE HOMOLOG RECG, CHLOROPLASTIC"/>
    <property type="match status" value="1"/>
</dbReference>
<dbReference type="SMART" id="SM00487">
    <property type="entry name" value="DEXDc"/>
    <property type="match status" value="1"/>
</dbReference>
<evidence type="ECO:0000313" key="16">
    <source>
        <dbReference type="EMBL" id="CAG35011.1"/>
    </source>
</evidence>
<dbReference type="EMBL" id="CR522870">
    <property type="protein sequence ID" value="CAG35011.1"/>
    <property type="molecule type" value="Genomic_DNA"/>
</dbReference>
<dbReference type="InterPro" id="IPR004576">
    <property type="entry name" value="Mfd"/>
</dbReference>
<dbReference type="InterPro" id="IPR001650">
    <property type="entry name" value="Helicase_C-like"/>
</dbReference>
<dbReference type="Gene3D" id="3.30.2060.10">
    <property type="entry name" value="Penicillin-binding protein 1b domain"/>
    <property type="match status" value="1"/>
</dbReference>
<dbReference type="InterPro" id="IPR003711">
    <property type="entry name" value="CarD-like/TRCF_RID"/>
</dbReference>
<dbReference type="Pfam" id="PF00270">
    <property type="entry name" value="DEAD"/>
    <property type="match status" value="1"/>
</dbReference>
<dbReference type="GO" id="GO:0006355">
    <property type="term" value="P:regulation of DNA-templated transcription"/>
    <property type="evidence" value="ECO:0007669"/>
    <property type="project" value="UniProtKB-UniRule"/>
</dbReference>
<dbReference type="InterPro" id="IPR011545">
    <property type="entry name" value="DEAD/DEAH_box_helicase_dom"/>
</dbReference>
<accession>Q6ARL4</accession>
<feature type="domain" description="Helicase ATP-binding" evidence="14">
    <location>
        <begin position="640"/>
        <end position="801"/>
    </location>
</feature>
<dbReference type="FunFam" id="3.40.50.300:FF:000546">
    <property type="entry name" value="Transcription-repair-coupling factor"/>
    <property type="match status" value="1"/>
</dbReference>
<keyword evidence="7 13" id="KW-0067">ATP-binding</keyword>
<organism evidence="16 17">
    <name type="scientific">Desulfotalea psychrophila (strain LSv54 / DSM 12343)</name>
    <dbReference type="NCBI Taxonomy" id="177439"/>
    <lineage>
        <taxon>Bacteria</taxon>
        <taxon>Pseudomonadati</taxon>
        <taxon>Thermodesulfobacteriota</taxon>
        <taxon>Desulfobulbia</taxon>
        <taxon>Desulfobulbales</taxon>
        <taxon>Desulfocapsaceae</taxon>
        <taxon>Desulfotalea</taxon>
    </lineage>
</organism>
<dbReference type="Proteomes" id="UP000000602">
    <property type="component" value="Chromosome"/>
</dbReference>
<evidence type="ECO:0000259" key="14">
    <source>
        <dbReference type="PROSITE" id="PS51192"/>
    </source>
</evidence>
<evidence type="ECO:0000256" key="5">
    <source>
        <dbReference type="ARBA" id="ARBA00022801"/>
    </source>
</evidence>
<comment type="subcellular location">
    <subcellularLocation>
        <location evidence="1 13">Cytoplasm</location>
    </subcellularLocation>
</comment>
<dbReference type="PROSITE" id="PS51192">
    <property type="entry name" value="HELICASE_ATP_BIND_1"/>
    <property type="match status" value="1"/>
</dbReference>
<dbReference type="CDD" id="cd17991">
    <property type="entry name" value="DEXHc_TRCF"/>
    <property type="match status" value="1"/>
</dbReference>
<keyword evidence="8 13" id="KW-0238">DNA-binding</keyword>
<evidence type="ECO:0000313" key="17">
    <source>
        <dbReference type="Proteomes" id="UP000000602"/>
    </source>
</evidence>
<dbReference type="GO" id="GO:0003684">
    <property type="term" value="F:damaged DNA binding"/>
    <property type="evidence" value="ECO:0007669"/>
    <property type="project" value="InterPro"/>
</dbReference>
<keyword evidence="4 13" id="KW-0227">DNA damage</keyword>
<keyword evidence="9 13" id="KW-0234">DNA repair</keyword>
<dbReference type="InterPro" id="IPR048635">
    <property type="entry name" value="MFD_D3"/>
</dbReference>
<dbReference type="SMART" id="SM01058">
    <property type="entry name" value="CarD_TRCF"/>
    <property type="match status" value="1"/>
</dbReference>
<protein>
    <recommendedName>
        <fullName evidence="12 13">Transcription-repair-coupling factor</fullName>
        <shortName evidence="13">TRCF</shortName>
        <ecNumber evidence="13">3.6.4.-</ecNumber>
    </recommendedName>
</protein>
<dbReference type="InterPro" id="IPR005118">
    <property type="entry name" value="TRCF_C"/>
</dbReference>
<dbReference type="SMART" id="SM00982">
    <property type="entry name" value="TRCF"/>
    <property type="match status" value="1"/>
</dbReference>
<dbReference type="InterPro" id="IPR041471">
    <property type="entry name" value="UvrB_inter"/>
</dbReference>
<evidence type="ECO:0000256" key="1">
    <source>
        <dbReference type="ARBA" id="ARBA00004496"/>
    </source>
</evidence>
<dbReference type="InterPro" id="IPR037235">
    <property type="entry name" value="TRCF-like_C_D7"/>
</dbReference>
<dbReference type="Pfam" id="PF17757">
    <property type="entry name" value="UvrB_inter"/>
    <property type="match status" value="1"/>
</dbReference>
<dbReference type="SMART" id="SM00490">
    <property type="entry name" value="HELICc"/>
    <property type="match status" value="1"/>
</dbReference>
<evidence type="ECO:0000256" key="7">
    <source>
        <dbReference type="ARBA" id="ARBA00022840"/>
    </source>
</evidence>
<name>Q6ARL4_DESPS</name>
<dbReference type="GO" id="GO:0003678">
    <property type="term" value="F:DNA helicase activity"/>
    <property type="evidence" value="ECO:0007669"/>
    <property type="project" value="TreeGrafter"/>
</dbReference>